<dbReference type="GO" id="GO:0006955">
    <property type="term" value="P:immune response"/>
    <property type="evidence" value="ECO:0007669"/>
    <property type="project" value="InterPro"/>
</dbReference>
<dbReference type="SUPFAM" id="SSF50353">
    <property type="entry name" value="Cytokine"/>
    <property type="match status" value="1"/>
</dbReference>
<comment type="caution">
    <text evidence="4">The sequence shown here is derived from an EMBL/GenBank/DDBJ whole genome shotgun (WGS) entry which is preliminary data.</text>
</comment>
<proteinExistence type="inferred from homology"/>
<sequence length="187" mass="21753">MNDCRLRIVEHDEDFIYVEEENEGLDSDAWRFSNKSISCIIQNYFNHTLEASPENRSAQFQDLTESTSQKDRCKFKLHLYKDTSYGSGIAVSFTVQVENKIYLMYCTKDKSIEFREGEPLTSIPGNTSDIIFYQQVFSLGNSEMFRFRSSLFNRCYLACERGSNRLYVKEAPDEVDEACKLKVMNCP</sequence>
<protein>
    <recommendedName>
        <fullName evidence="6">Interleukin-18</fullName>
    </recommendedName>
</protein>
<keyword evidence="3" id="KW-0964">Secreted</keyword>
<dbReference type="CDD" id="cd23298">
    <property type="entry name" value="beta-trefoil_IL18"/>
    <property type="match status" value="1"/>
</dbReference>
<dbReference type="InterPro" id="IPR000975">
    <property type="entry name" value="IL-1_fam"/>
</dbReference>
<dbReference type="Proteomes" id="UP001066276">
    <property type="component" value="Chromosome 3_1"/>
</dbReference>
<evidence type="ECO:0008006" key="6">
    <source>
        <dbReference type="Google" id="ProtNLM"/>
    </source>
</evidence>
<dbReference type="Pfam" id="PF00340">
    <property type="entry name" value="IL1"/>
    <property type="match status" value="1"/>
</dbReference>
<evidence type="ECO:0000313" key="5">
    <source>
        <dbReference type="Proteomes" id="UP001066276"/>
    </source>
</evidence>
<dbReference type="InterPro" id="IPR008996">
    <property type="entry name" value="IL1/FGF"/>
</dbReference>
<evidence type="ECO:0000313" key="4">
    <source>
        <dbReference type="EMBL" id="KAJ1189360.1"/>
    </source>
</evidence>
<dbReference type="Gene3D" id="2.80.10.50">
    <property type="match status" value="1"/>
</dbReference>
<gene>
    <name evidence="4" type="ORF">NDU88_006108</name>
</gene>
<evidence type="ECO:0000256" key="3">
    <source>
        <dbReference type="ARBA" id="ARBA00022525"/>
    </source>
</evidence>
<dbReference type="GO" id="GO:0006954">
    <property type="term" value="P:inflammatory response"/>
    <property type="evidence" value="ECO:0007669"/>
    <property type="project" value="InterPro"/>
</dbReference>
<dbReference type="AlphaFoldDB" id="A0AAV7UM19"/>
<comment type="subcellular location">
    <subcellularLocation>
        <location evidence="1">Secreted</location>
    </subcellularLocation>
</comment>
<dbReference type="EMBL" id="JANPWB010000005">
    <property type="protein sequence ID" value="KAJ1189360.1"/>
    <property type="molecule type" value="Genomic_DNA"/>
</dbReference>
<evidence type="ECO:0000256" key="2">
    <source>
        <dbReference type="ARBA" id="ARBA00010448"/>
    </source>
</evidence>
<comment type="similarity">
    <text evidence="2">Belongs to the IL-1 family.</text>
</comment>
<reference evidence="4" key="1">
    <citation type="journal article" date="2022" name="bioRxiv">
        <title>Sequencing and chromosome-scale assembly of the giantPleurodeles waltlgenome.</title>
        <authorList>
            <person name="Brown T."/>
            <person name="Elewa A."/>
            <person name="Iarovenko S."/>
            <person name="Subramanian E."/>
            <person name="Araus A.J."/>
            <person name="Petzold A."/>
            <person name="Susuki M."/>
            <person name="Suzuki K.-i.T."/>
            <person name="Hayashi T."/>
            <person name="Toyoda A."/>
            <person name="Oliveira C."/>
            <person name="Osipova E."/>
            <person name="Leigh N.D."/>
            <person name="Simon A."/>
            <person name="Yun M.H."/>
        </authorList>
    </citation>
    <scope>NUCLEOTIDE SEQUENCE</scope>
    <source>
        <strain evidence="4">20211129_DDA</strain>
        <tissue evidence="4">Liver</tissue>
    </source>
</reference>
<keyword evidence="5" id="KW-1185">Reference proteome</keyword>
<dbReference type="GO" id="GO:0005125">
    <property type="term" value="F:cytokine activity"/>
    <property type="evidence" value="ECO:0007669"/>
    <property type="project" value="InterPro"/>
</dbReference>
<accession>A0AAV7UM19</accession>
<organism evidence="4 5">
    <name type="scientific">Pleurodeles waltl</name>
    <name type="common">Iberian ribbed newt</name>
    <dbReference type="NCBI Taxonomy" id="8319"/>
    <lineage>
        <taxon>Eukaryota</taxon>
        <taxon>Metazoa</taxon>
        <taxon>Chordata</taxon>
        <taxon>Craniata</taxon>
        <taxon>Vertebrata</taxon>
        <taxon>Euteleostomi</taxon>
        <taxon>Amphibia</taxon>
        <taxon>Batrachia</taxon>
        <taxon>Caudata</taxon>
        <taxon>Salamandroidea</taxon>
        <taxon>Salamandridae</taxon>
        <taxon>Pleurodelinae</taxon>
        <taxon>Pleurodeles</taxon>
    </lineage>
</organism>
<dbReference type="GO" id="GO:0005615">
    <property type="term" value="C:extracellular space"/>
    <property type="evidence" value="ECO:0007669"/>
    <property type="project" value="InterPro"/>
</dbReference>
<name>A0AAV7UM19_PLEWA</name>
<evidence type="ECO:0000256" key="1">
    <source>
        <dbReference type="ARBA" id="ARBA00004613"/>
    </source>
</evidence>